<feature type="domain" description="Response regulatory" evidence="10">
    <location>
        <begin position="12"/>
        <end position="126"/>
    </location>
</feature>
<evidence type="ECO:0000259" key="11">
    <source>
        <dbReference type="PROSITE" id="PS51294"/>
    </source>
</evidence>
<evidence type="ECO:0008006" key="14">
    <source>
        <dbReference type="Google" id="ProtNLM"/>
    </source>
</evidence>
<dbReference type="Pfam" id="PF00249">
    <property type="entry name" value="Myb_DNA-binding"/>
    <property type="match status" value="1"/>
</dbReference>
<dbReference type="InterPro" id="IPR009057">
    <property type="entry name" value="Homeodomain-like_sf"/>
</dbReference>
<feature type="compositionally biased region" description="Polar residues" evidence="9">
    <location>
        <begin position="268"/>
        <end position="279"/>
    </location>
</feature>
<dbReference type="EMBL" id="OU503038">
    <property type="protein sequence ID" value="CAI9757711.1"/>
    <property type="molecule type" value="Genomic_DNA"/>
</dbReference>
<evidence type="ECO:0000313" key="12">
    <source>
        <dbReference type="EMBL" id="CAI9757711.1"/>
    </source>
</evidence>
<dbReference type="InterPro" id="IPR001005">
    <property type="entry name" value="SANT/Myb"/>
</dbReference>
<keyword evidence="3" id="KW-0902">Two-component regulatory system</keyword>
<evidence type="ECO:0000256" key="9">
    <source>
        <dbReference type="SAM" id="MobiDB-lite"/>
    </source>
</evidence>
<keyword evidence="6" id="KW-0804">Transcription</keyword>
<dbReference type="PROSITE" id="PS50110">
    <property type="entry name" value="RESPONSE_REGULATORY"/>
    <property type="match status" value="1"/>
</dbReference>
<feature type="compositionally biased region" description="Low complexity" evidence="9">
    <location>
        <begin position="425"/>
        <end position="435"/>
    </location>
</feature>
<dbReference type="PROSITE" id="PS51294">
    <property type="entry name" value="HTH_MYB"/>
    <property type="match status" value="1"/>
</dbReference>
<dbReference type="SUPFAM" id="SSF46689">
    <property type="entry name" value="Homeodomain-like"/>
    <property type="match status" value="1"/>
</dbReference>
<dbReference type="SMART" id="SM00448">
    <property type="entry name" value="REC"/>
    <property type="match status" value="1"/>
</dbReference>
<keyword evidence="7" id="KW-0539">Nucleus</keyword>
<evidence type="ECO:0000256" key="8">
    <source>
        <dbReference type="PROSITE-ProRule" id="PRU00169"/>
    </source>
</evidence>
<dbReference type="Gene3D" id="3.40.50.2300">
    <property type="match status" value="1"/>
</dbReference>
<keyword evidence="4" id="KW-0805">Transcription regulation</keyword>
<dbReference type="FunFam" id="1.10.10.60:FF:000007">
    <property type="entry name" value="Two-component response regulator"/>
    <property type="match status" value="1"/>
</dbReference>
<comment type="caution">
    <text evidence="8">Lacks conserved residue(s) required for the propagation of feature annotation.</text>
</comment>
<dbReference type="GO" id="GO:0009736">
    <property type="term" value="P:cytokinin-activated signaling pathway"/>
    <property type="evidence" value="ECO:0007669"/>
    <property type="project" value="InterPro"/>
</dbReference>
<dbReference type="InterPro" id="IPR011006">
    <property type="entry name" value="CheY-like_superfamily"/>
</dbReference>
<evidence type="ECO:0000313" key="13">
    <source>
        <dbReference type="Proteomes" id="UP000834106"/>
    </source>
</evidence>
<evidence type="ECO:0000256" key="7">
    <source>
        <dbReference type="ARBA" id="ARBA00023242"/>
    </source>
</evidence>
<dbReference type="AlphaFoldDB" id="A0AAD1YUH7"/>
<protein>
    <recommendedName>
        <fullName evidence="14">Two-component response regulator</fullName>
    </recommendedName>
</protein>
<evidence type="ECO:0000256" key="6">
    <source>
        <dbReference type="ARBA" id="ARBA00023163"/>
    </source>
</evidence>
<dbReference type="GO" id="GO:0000160">
    <property type="term" value="P:phosphorelay signal transduction system"/>
    <property type="evidence" value="ECO:0007669"/>
    <property type="project" value="UniProtKB-KW"/>
</dbReference>
<evidence type="ECO:0000256" key="4">
    <source>
        <dbReference type="ARBA" id="ARBA00023015"/>
    </source>
</evidence>
<dbReference type="Proteomes" id="UP000834106">
    <property type="component" value="Chromosome 3"/>
</dbReference>
<accession>A0AAD1YUH7</accession>
<dbReference type="InterPro" id="IPR001789">
    <property type="entry name" value="Sig_transdc_resp-reg_receiver"/>
</dbReference>
<dbReference type="GO" id="GO:0005634">
    <property type="term" value="C:nucleus"/>
    <property type="evidence" value="ECO:0007669"/>
    <property type="project" value="UniProtKB-SubCell"/>
</dbReference>
<dbReference type="SUPFAM" id="SSF52172">
    <property type="entry name" value="CheY-like"/>
    <property type="match status" value="1"/>
</dbReference>
<keyword evidence="13" id="KW-1185">Reference proteome</keyword>
<dbReference type="PANTHER" id="PTHR43874">
    <property type="entry name" value="TWO-COMPONENT RESPONSE REGULATOR"/>
    <property type="match status" value="1"/>
</dbReference>
<name>A0AAD1YUH7_9LAMI</name>
<reference evidence="12" key="1">
    <citation type="submission" date="2023-05" db="EMBL/GenBank/DDBJ databases">
        <authorList>
            <person name="Huff M."/>
        </authorList>
    </citation>
    <scope>NUCLEOTIDE SEQUENCE</scope>
</reference>
<dbReference type="NCBIfam" id="TIGR01557">
    <property type="entry name" value="myb_SHAQKYF"/>
    <property type="match status" value="1"/>
</dbReference>
<evidence type="ECO:0000256" key="5">
    <source>
        <dbReference type="ARBA" id="ARBA00023159"/>
    </source>
</evidence>
<comment type="subcellular location">
    <subcellularLocation>
        <location evidence="1">Nucleus</location>
    </subcellularLocation>
</comment>
<dbReference type="Pfam" id="PF00072">
    <property type="entry name" value="Response_reg"/>
    <property type="match status" value="1"/>
</dbReference>
<sequence length="441" mass="49507">MASYPPTLSEIHVLLVDHDSCFLISTAKMLELCSYKVSYVELASTALSMLSSGQSHFDLVMANINSPDLHGYKLLEQAVNMDIPIILMSVDDDEFLAMGALKNGAFLSIKKPFTVDMLKCLWQHVLREKMKLYRNKGINMGMDAANHHIVKGFEFIGRVEEGNNMQNNNYTRKKKIRGQNGSTWADEECESEKQIINNGVKRKVCTEWTQGLHEKFMDAVGQLGEGRCFPKEILEVMDVPGLTRTQVASHLQKCRNNNWRAPEERKSQQNNAPADSTNIDGLGHKEPRRFGSMPQLSKNTSLIKEHRETGQSSDIYTANENPNDDRSGLENINIAPIINSQQLYHENFLSGASNSSSNPRYPSDDFFSFPDTDCQTQNFSGTLQGGGMIMNQKTCQKALRFDQVYHEQSHQNSAVPSVETRSHMSSETSSFASDSSETRGK</sequence>
<proteinExistence type="predicted"/>
<keyword evidence="2" id="KW-0597">Phosphoprotein</keyword>
<dbReference type="InterPro" id="IPR045279">
    <property type="entry name" value="ARR-like"/>
</dbReference>
<gene>
    <name evidence="12" type="ORF">FPE_LOCUS5141</name>
</gene>
<dbReference type="CDD" id="cd17584">
    <property type="entry name" value="REC_typeB_ARR-like"/>
    <property type="match status" value="1"/>
</dbReference>
<evidence type="ECO:0000259" key="10">
    <source>
        <dbReference type="PROSITE" id="PS50110"/>
    </source>
</evidence>
<dbReference type="PANTHER" id="PTHR43874:SF87">
    <property type="entry name" value="HTH MYB-TYPE DOMAIN-CONTAINING PROTEIN"/>
    <property type="match status" value="1"/>
</dbReference>
<dbReference type="Gene3D" id="1.10.10.60">
    <property type="entry name" value="Homeodomain-like"/>
    <property type="match status" value="1"/>
</dbReference>
<evidence type="ECO:0000256" key="2">
    <source>
        <dbReference type="ARBA" id="ARBA00022553"/>
    </source>
</evidence>
<dbReference type="GO" id="GO:0003677">
    <property type="term" value="F:DNA binding"/>
    <property type="evidence" value="ECO:0007669"/>
    <property type="project" value="InterPro"/>
</dbReference>
<keyword evidence="5" id="KW-0010">Activator</keyword>
<feature type="domain" description="HTH myb-type" evidence="11">
    <location>
        <begin position="208"/>
        <end position="259"/>
    </location>
</feature>
<evidence type="ECO:0000256" key="3">
    <source>
        <dbReference type="ARBA" id="ARBA00023012"/>
    </source>
</evidence>
<feature type="region of interest" description="Disordered" evidence="9">
    <location>
        <begin position="407"/>
        <end position="441"/>
    </location>
</feature>
<feature type="region of interest" description="Disordered" evidence="9">
    <location>
        <begin position="256"/>
        <end position="328"/>
    </location>
</feature>
<dbReference type="InterPro" id="IPR006447">
    <property type="entry name" value="Myb_dom_plants"/>
</dbReference>
<organism evidence="12 13">
    <name type="scientific">Fraxinus pennsylvanica</name>
    <dbReference type="NCBI Taxonomy" id="56036"/>
    <lineage>
        <taxon>Eukaryota</taxon>
        <taxon>Viridiplantae</taxon>
        <taxon>Streptophyta</taxon>
        <taxon>Embryophyta</taxon>
        <taxon>Tracheophyta</taxon>
        <taxon>Spermatophyta</taxon>
        <taxon>Magnoliopsida</taxon>
        <taxon>eudicotyledons</taxon>
        <taxon>Gunneridae</taxon>
        <taxon>Pentapetalae</taxon>
        <taxon>asterids</taxon>
        <taxon>lamiids</taxon>
        <taxon>Lamiales</taxon>
        <taxon>Oleaceae</taxon>
        <taxon>Oleeae</taxon>
        <taxon>Fraxinus</taxon>
    </lineage>
</organism>
<feature type="compositionally biased region" description="Polar residues" evidence="9">
    <location>
        <begin position="310"/>
        <end position="321"/>
    </location>
</feature>
<evidence type="ECO:0000256" key="1">
    <source>
        <dbReference type="ARBA" id="ARBA00004123"/>
    </source>
</evidence>
<dbReference type="InterPro" id="IPR017930">
    <property type="entry name" value="Myb_dom"/>
</dbReference>